<dbReference type="InterPro" id="IPR029058">
    <property type="entry name" value="AB_hydrolase_fold"/>
</dbReference>
<evidence type="ECO:0000256" key="6">
    <source>
        <dbReference type="ARBA" id="ARBA00029605"/>
    </source>
</evidence>
<proteinExistence type="inferred from homology"/>
<dbReference type="InterPro" id="IPR002410">
    <property type="entry name" value="Peptidase_S33"/>
</dbReference>
<evidence type="ECO:0000313" key="9">
    <source>
        <dbReference type="EMBL" id="MDT0269260.1"/>
    </source>
</evidence>
<comment type="caution">
    <text evidence="9">The sequence shown here is derived from an EMBL/GenBank/DDBJ whole genome shotgun (WGS) entry which is preliminary data.</text>
</comment>
<evidence type="ECO:0000256" key="2">
    <source>
        <dbReference type="ARBA" id="ARBA00010088"/>
    </source>
</evidence>
<evidence type="ECO:0000259" key="8">
    <source>
        <dbReference type="Pfam" id="PF00561"/>
    </source>
</evidence>
<dbReference type="InterPro" id="IPR050228">
    <property type="entry name" value="Carboxylesterase_BioH"/>
</dbReference>
<keyword evidence="10" id="KW-1185">Reference proteome</keyword>
<evidence type="ECO:0000256" key="3">
    <source>
        <dbReference type="ARBA" id="ARBA00012568"/>
    </source>
</evidence>
<dbReference type="PIRSF" id="PIRSF005539">
    <property type="entry name" value="Pept_S33_TRI_F1"/>
    <property type="match status" value="1"/>
</dbReference>
<dbReference type="Proteomes" id="UP001183410">
    <property type="component" value="Unassembled WGS sequence"/>
</dbReference>
<evidence type="ECO:0000256" key="7">
    <source>
        <dbReference type="PIRNR" id="PIRNR005539"/>
    </source>
</evidence>
<evidence type="ECO:0000313" key="10">
    <source>
        <dbReference type="Proteomes" id="UP001183410"/>
    </source>
</evidence>
<dbReference type="EC" id="3.4.11.5" evidence="3"/>
<evidence type="ECO:0000256" key="5">
    <source>
        <dbReference type="ARBA" id="ARBA00022801"/>
    </source>
</evidence>
<keyword evidence="5 7" id="KW-0378">Hydrolase</keyword>
<accession>A0ABU2JW85</accession>
<dbReference type="Gene3D" id="3.40.50.1820">
    <property type="entry name" value="alpha/beta hydrolase"/>
    <property type="match status" value="1"/>
</dbReference>
<dbReference type="PANTHER" id="PTHR43194">
    <property type="entry name" value="HYDROLASE ALPHA/BETA FOLD FAMILY"/>
    <property type="match status" value="1"/>
</dbReference>
<name>A0ABU2JW85_9ACTN</name>
<dbReference type="RefSeq" id="WP_311669356.1">
    <property type="nucleotide sequence ID" value="NZ_JAVREO010000015.1"/>
</dbReference>
<evidence type="ECO:0000256" key="4">
    <source>
        <dbReference type="ARBA" id="ARBA00021843"/>
    </source>
</evidence>
<dbReference type="PANTHER" id="PTHR43194:SF2">
    <property type="entry name" value="PEROXISOMAL MEMBRANE PROTEIN LPX1"/>
    <property type="match status" value="1"/>
</dbReference>
<comment type="catalytic activity">
    <reaction evidence="1">
        <text>Release of N-terminal proline from a peptide.</text>
        <dbReference type="EC" id="3.4.11.5"/>
    </reaction>
</comment>
<dbReference type="PRINTS" id="PR00793">
    <property type="entry name" value="PROAMNOPTASE"/>
</dbReference>
<dbReference type="NCBIfam" id="TIGR01250">
    <property type="entry name" value="pro_imino_pep_2"/>
    <property type="match status" value="1"/>
</dbReference>
<dbReference type="InterPro" id="IPR000073">
    <property type="entry name" value="AB_hydrolase_1"/>
</dbReference>
<dbReference type="GO" id="GO:0016787">
    <property type="term" value="F:hydrolase activity"/>
    <property type="evidence" value="ECO:0007669"/>
    <property type="project" value="UniProtKB-KW"/>
</dbReference>
<evidence type="ECO:0000256" key="1">
    <source>
        <dbReference type="ARBA" id="ARBA00001585"/>
    </source>
</evidence>
<gene>
    <name evidence="9" type="ORF">RM844_23525</name>
</gene>
<dbReference type="EMBL" id="JAVREO010000015">
    <property type="protein sequence ID" value="MDT0269260.1"/>
    <property type="molecule type" value="Genomic_DNA"/>
</dbReference>
<protein>
    <recommendedName>
        <fullName evidence="4">Proline iminopeptidase</fullName>
        <ecNumber evidence="3">3.4.11.5</ecNumber>
    </recommendedName>
    <alternativeName>
        <fullName evidence="6">Prolyl aminopeptidase</fullName>
    </alternativeName>
</protein>
<dbReference type="Pfam" id="PF00561">
    <property type="entry name" value="Abhydrolase_1"/>
    <property type="match status" value="1"/>
</dbReference>
<feature type="domain" description="AB hydrolase-1" evidence="8">
    <location>
        <begin position="31"/>
        <end position="283"/>
    </location>
</feature>
<dbReference type="InterPro" id="IPR005945">
    <property type="entry name" value="Pro_imino_pep"/>
</dbReference>
<organism evidence="9 10">
    <name type="scientific">Streptomyces chisholmiae</name>
    <dbReference type="NCBI Taxonomy" id="3075540"/>
    <lineage>
        <taxon>Bacteria</taxon>
        <taxon>Bacillati</taxon>
        <taxon>Actinomycetota</taxon>
        <taxon>Actinomycetes</taxon>
        <taxon>Kitasatosporales</taxon>
        <taxon>Streptomycetaceae</taxon>
        <taxon>Streptomyces</taxon>
    </lineage>
</organism>
<dbReference type="SUPFAM" id="SSF53474">
    <property type="entry name" value="alpha/beta-Hydrolases"/>
    <property type="match status" value="1"/>
</dbReference>
<reference evidence="10" key="1">
    <citation type="submission" date="2023-07" db="EMBL/GenBank/DDBJ databases">
        <title>30 novel species of actinomycetes from the DSMZ collection.</title>
        <authorList>
            <person name="Nouioui I."/>
        </authorList>
    </citation>
    <scope>NUCLEOTIDE SEQUENCE [LARGE SCALE GENOMIC DNA]</scope>
    <source>
        <strain evidence="10">DSM 44915</strain>
    </source>
</reference>
<comment type="similarity">
    <text evidence="2 7">Belongs to the peptidase S33 family.</text>
</comment>
<sequence length="300" mass="33394">MTPAASSKGTVQFGAYRTWYRVTGDLAWRRPTLVVMHGGPGATHDCMLPLAALAEDGWPVVHYDQLGNGGSTHLPDQGADFWTVELFERELTNLVERLGIADDYVLFGQSWGGMLGAVHAARRPAGLKGLVIANSPVSMPDWLVELARLRKELDPATQEALACHEAAGTTDTTEYFQAMKVFYDHFVCRVDWPPEFTATFLEIQNNPTVYYTMNGPSEFHVTGTLKDWSVAELLPRIAVPTLVVSGRHDECTPDSVRPFQELIPDARWEIFENSSHVPQFEEPELLRSTLIDYLTTLGDS</sequence>